<sequence length="97" mass="10841">MNAPENMTVHAATRRLSLTWHDGKTQWIDNATLRNECPCSTCRRLKNSDSAAVHEEPRLAIVDVQPMGYGVQIVFSDGHAQGIYPWAYLAEMARAQA</sequence>
<proteinExistence type="predicted"/>
<evidence type="ECO:0000256" key="2">
    <source>
        <dbReference type="ARBA" id="ARBA00023004"/>
    </source>
</evidence>
<dbReference type="EMBL" id="JABBGJ010000027">
    <property type="protein sequence ID" value="NMM01118.1"/>
    <property type="molecule type" value="Genomic_DNA"/>
</dbReference>
<evidence type="ECO:0000259" key="3">
    <source>
        <dbReference type="Pfam" id="PF06155"/>
    </source>
</evidence>
<dbReference type="AlphaFoldDB" id="A0A848IFD7"/>
<name>A0A848IFD7_9BURK</name>
<dbReference type="InterPro" id="IPR038492">
    <property type="entry name" value="GBBH-like_N_sf"/>
</dbReference>
<evidence type="ECO:0000256" key="1">
    <source>
        <dbReference type="ARBA" id="ARBA00022723"/>
    </source>
</evidence>
<comment type="caution">
    <text evidence="4">The sequence shown here is derived from an EMBL/GenBank/DDBJ whole genome shotgun (WGS) entry which is preliminary data.</text>
</comment>
<feature type="domain" description="Gamma-butyrobetaine hydroxylase-like N-terminal" evidence="3">
    <location>
        <begin position="8"/>
        <end position="89"/>
    </location>
</feature>
<keyword evidence="2" id="KW-0408">Iron</keyword>
<keyword evidence="1" id="KW-0479">Metal-binding</keyword>
<reference evidence="4 5" key="1">
    <citation type="submission" date="2020-04" db="EMBL/GenBank/DDBJ databases">
        <title>Paraburkholderia sp. RP-4-7 isolated from soil.</title>
        <authorList>
            <person name="Dahal R.H."/>
        </authorList>
    </citation>
    <scope>NUCLEOTIDE SEQUENCE [LARGE SCALE GENOMIC DNA]</scope>
    <source>
        <strain evidence="4 5">RP-4-7</strain>
    </source>
</reference>
<dbReference type="Proteomes" id="UP000544134">
    <property type="component" value="Unassembled WGS sequence"/>
</dbReference>
<evidence type="ECO:0000313" key="4">
    <source>
        <dbReference type="EMBL" id="NMM01118.1"/>
    </source>
</evidence>
<protein>
    <submittedName>
        <fullName evidence="4">DUF971 domain-containing protein</fullName>
    </submittedName>
</protein>
<dbReference type="Pfam" id="PF06155">
    <property type="entry name" value="GBBH-like_N"/>
    <property type="match status" value="1"/>
</dbReference>
<dbReference type="PANTHER" id="PTHR35303">
    <property type="entry name" value="OS02G0197800 PROTEIN"/>
    <property type="match status" value="1"/>
</dbReference>
<keyword evidence="5" id="KW-1185">Reference proteome</keyword>
<dbReference type="Gene3D" id="3.30.2020.30">
    <property type="match status" value="1"/>
</dbReference>
<organism evidence="4 5">
    <name type="scientific">Paraburkholderia polaris</name>
    <dbReference type="NCBI Taxonomy" id="2728848"/>
    <lineage>
        <taxon>Bacteria</taxon>
        <taxon>Pseudomonadati</taxon>
        <taxon>Pseudomonadota</taxon>
        <taxon>Betaproteobacteria</taxon>
        <taxon>Burkholderiales</taxon>
        <taxon>Burkholderiaceae</taxon>
        <taxon>Paraburkholderia</taxon>
    </lineage>
</organism>
<accession>A0A848IFD7</accession>
<evidence type="ECO:0000313" key="5">
    <source>
        <dbReference type="Proteomes" id="UP000544134"/>
    </source>
</evidence>
<dbReference type="GO" id="GO:0046872">
    <property type="term" value="F:metal ion binding"/>
    <property type="evidence" value="ECO:0007669"/>
    <property type="project" value="UniProtKB-KW"/>
</dbReference>
<gene>
    <name evidence="4" type="ORF">HHL24_24645</name>
</gene>
<dbReference type="InterPro" id="IPR010376">
    <property type="entry name" value="GBBH-like_N"/>
</dbReference>